<evidence type="ECO:0000313" key="3">
    <source>
        <dbReference type="Proteomes" id="UP000503540"/>
    </source>
</evidence>
<name>A0A6G9YEK7_9NOCA</name>
<evidence type="ECO:0000313" key="2">
    <source>
        <dbReference type="EMBL" id="QIS11560.1"/>
    </source>
</evidence>
<keyword evidence="1" id="KW-1133">Transmembrane helix</keyword>
<dbReference type="EMBL" id="CP046172">
    <property type="protein sequence ID" value="QIS11560.1"/>
    <property type="molecule type" value="Genomic_DNA"/>
</dbReference>
<dbReference type="RefSeq" id="WP_167474352.1">
    <property type="nucleotide sequence ID" value="NZ_CP046172.1"/>
</dbReference>
<accession>A0A6G9YEK7</accession>
<keyword evidence="1" id="KW-0472">Membrane</keyword>
<sequence>MRYLIVTYPKSTAVVGIALGITVCVSTAATGHYPQIAWGVLLVIASISAWVWLMRREHVAAIAEIAARADAQHAAYLRGADFEIYGDQGRLEL</sequence>
<keyword evidence="3" id="KW-1185">Reference proteome</keyword>
<feature type="transmembrane region" description="Helical" evidence="1">
    <location>
        <begin position="36"/>
        <end position="53"/>
    </location>
</feature>
<gene>
    <name evidence="2" type="ORF">F5544_18430</name>
</gene>
<organism evidence="2 3">
    <name type="scientific">Nocardia arthritidis</name>
    <dbReference type="NCBI Taxonomy" id="228602"/>
    <lineage>
        <taxon>Bacteria</taxon>
        <taxon>Bacillati</taxon>
        <taxon>Actinomycetota</taxon>
        <taxon>Actinomycetes</taxon>
        <taxon>Mycobacteriales</taxon>
        <taxon>Nocardiaceae</taxon>
        <taxon>Nocardia</taxon>
    </lineage>
</organism>
<protein>
    <submittedName>
        <fullName evidence="2">Uncharacterized protein</fullName>
    </submittedName>
</protein>
<dbReference type="KEGG" id="nah:F5544_18430"/>
<evidence type="ECO:0000256" key="1">
    <source>
        <dbReference type="SAM" id="Phobius"/>
    </source>
</evidence>
<proteinExistence type="predicted"/>
<keyword evidence="1" id="KW-0812">Transmembrane</keyword>
<dbReference type="AlphaFoldDB" id="A0A6G9YEK7"/>
<reference evidence="2 3" key="1">
    <citation type="journal article" date="2019" name="ACS Chem. Biol.">
        <title>Identification and Mobilization of a Cryptic Antibiotic Biosynthesis Gene Locus from a Human-Pathogenic Nocardia Isolate.</title>
        <authorList>
            <person name="Herisse M."/>
            <person name="Ishida K."/>
            <person name="Porter J.L."/>
            <person name="Howden B."/>
            <person name="Hertweck C."/>
            <person name="Stinear T.P."/>
            <person name="Pidot S.J."/>
        </authorList>
    </citation>
    <scope>NUCLEOTIDE SEQUENCE [LARGE SCALE GENOMIC DNA]</scope>
    <source>
        <strain evidence="2 3">AUSMDU00012717</strain>
    </source>
</reference>
<feature type="transmembrane region" description="Helical" evidence="1">
    <location>
        <begin position="12"/>
        <end position="30"/>
    </location>
</feature>
<dbReference type="Proteomes" id="UP000503540">
    <property type="component" value="Chromosome"/>
</dbReference>